<gene>
    <name evidence="2" type="ORF">N0K08_02140</name>
</gene>
<accession>A0ABT2PG95</accession>
<proteinExistence type="predicted"/>
<evidence type="ECO:0000313" key="3">
    <source>
        <dbReference type="Proteomes" id="UP001525968"/>
    </source>
</evidence>
<keyword evidence="1" id="KW-0812">Transmembrane</keyword>
<sequence>MTRLAPPRLVYGFARPPRAVGWGLLAVALAGACGLLLWAFSGAGLRSGALGLLLWVLVAAWALRCWRRWPGGLLEWDGSQWWLKTDSALRPQPLAGAPRLHWDGQGFMLLGVALAAGGQRWLWLQRSSAPALWGDLRRAVYWRARAADSA</sequence>
<dbReference type="PROSITE" id="PS51257">
    <property type="entry name" value="PROKAR_LIPOPROTEIN"/>
    <property type="match status" value="1"/>
</dbReference>
<dbReference type="RefSeq" id="WP_261498340.1">
    <property type="nucleotide sequence ID" value="NZ_JAODYH010000001.1"/>
</dbReference>
<reference evidence="2 3" key="1">
    <citation type="submission" date="2022-09" db="EMBL/GenBank/DDBJ databases">
        <title>Draft genome of isolate Be4.</title>
        <authorList>
            <person name="Sanchez-Castro I."/>
            <person name="Martinez-Rodriguez P."/>
            <person name="Descostes M."/>
            <person name="Merroun M."/>
        </authorList>
    </citation>
    <scope>NUCLEOTIDE SEQUENCE [LARGE SCALE GENOMIC DNA]</scope>
    <source>
        <strain evidence="2 3">Be4</strain>
    </source>
</reference>
<dbReference type="Proteomes" id="UP001525968">
    <property type="component" value="Unassembled WGS sequence"/>
</dbReference>
<feature type="transmembrane region" description="Helical" evidence="1">
    <location>
        <begin position="20"/>
        <end position="41"/>
    </location>
</feature>
<evidence type="ECO:0008006" key="4">
    <source>
        <dbReference type="Google" id="ProtNLM"/>
    </source>
</evidence>
<dbReference type="EMBL" id="JAODYH010000001">
    <property type="protein sequence ID" value="MCT9809426.1"/>
    <property type="molecule type" value="Genomic_DNA"/>
</dbReference>
<comment type="caution">
    <text evidence="2">The sequence shown here is derived from an EMBL/GenBank/DDBJ whole genome shotgun (WGS) entry which is preliminary data.</text>
</comment>
<name>A0ABT2PG95_9BURK</name>
<keyword evidence="3" id="KW-1185">Reference proteome</keyword>
<protein>
    <recommendedName>
        <fullName evidence="4">Toxin CptA</fullName>
    </recommendedName>
</protein>
<evidence type="ECO:0000256" key="1">
    <source>
        <dbReference type="SAM" id="Phobius"/>
    </source>
</evidence>
<organism evidence="2 3">
    <name type="scientific">Acidovorax bellezanensis</name>
    <dbReference type="NCBI Taxonomy" id="2976702"/>
    <lineage>
        <taxon>Bacteria</taxon>
        <taxon>Pseudomonadati</taxon>
        <taxon>Pseudomonadota</taxon>
        <taxon>Betaproteobacteria</taxon>
        <taxon>Burkholderiales</taxon>
        <taxon>Comamonadaceae</taxon>
        <taxon>Acidovorax</taxon>
    </lineage>
</organism>
<keyword evidence="1" id="KW-0472">Membrane</keyword>
<evidence type="ECO:0000313" key="2">
    <source>
        <dbReference type="EMBL" id="MCT9809426.1"/>
    </source>
</evidence>
<feature type="transmembrane region" description="Helical" evidence="1">
    <location>
        <begin position="47"/>
        <end position="66"/>
    </location>
</feature>
<keyword evidence="1" id="KW-1133">Transmembrane helix</keyword>